<organism evidence="7 8">
    <name type="scientific">Piedraia hortae CBS 480.64</name>
    <dbReference type="NCBI Taxonomy" id="1314780"/>
    <lineage>
        <taxon>Eukaryota</taxon>
        <taxon>Fungi</taxon>
        <taxon>Dikarya</taxon>
        <taxon>Ascomycota</taxon>
        <taxon>Pezizomycotina</taxon>
        <taxon>Dothideomycetes</taxon>
        <taxon>Dothideomycetidae</taxon>
        <taxon>Capnodiales</taxon>
        <taxon>Piedraiaceae</taxon>
        <taxon>Piedraia</taxon>
    </lineage>
</organism>
<protein>
    <submittedName>
        <fullName evidence="7">Di-copper centre-containing protein</fullName>
    </submittedName>
</protein>
<dbReference type="OrthoDB" id="6132182at2759"/>
<dbReference type="GO" id="GO:0046872">
    <property type="term" value="F:metal ion binding"/>
    <property type="evidence" value="ECO:0007669"/>
    <property type="project" value="UniProtKB-KW"/>
</dbReference>
<dbReference type="InterPro" id="IPR008922">
    <property type="entry name" value="Di-copper_centre_dom_sf"/>
</dbReference>
<dbReference type="Pfam" id="PF18132">
    <property type="entry name" value="Tyrosinase_C"/>
    <property type="match status" value="1"/>
</dbReference>
<gene>
    <name evidence="7" type="ORF">K470DRAFT_222992</name>
</gene>
<evidence type="ECO:0000256" key="3">
    <source>
        <dbReference type="ARBA" id="ARBA00023002"/>
    </source>
</evidence>
<dbReference type="AlphaFoldDB" id="A0A6A7BQY5"/>
<dbReference type="InterPro" id="IPR050316">
    <property type="entry name" value="Tyrosinase/Hemocyanin"/>
</dbReference>
<feature type="domain" description="Tyrosinase copper-binding" evidence="6">
    <location>
        <begin position="306"/>
        <end position="317"/>
    </location>
</feature>
<keyword evidence="2" id="KW-0479">Metal-binding</keyword>
<reference evidence="7" key="1">
    <citation type="journal article" date="2020" name="Stud. Mycol.">
        <title>101 Dothideomycetes genomes: a test case for predicting lifestyles and emergence of pathogens.</title>
        <authorList>
            <person name="Haridas S."/>
            <person name="Albert R."/>
            <person name="Binder M."/>
            <person name="Bloem J."/>
            <person name="Labutti K."/>
            <person name="Salamov A."/>
            <person name="Andreopoulos B."/>
            <person name="Baker S."/>
            <person name="Barry K."/>
            <person name="Bills G."/>
            <person name="Bluhm B."/>
            <person name="Cannon C."/>
            <person name="Castanera R."/>
            <person name="Culley D."/>
            <person name="Daum C."/>
            <person name="Ezra D."/>
            <person name="Gonzalez J."/>
            <person name="Henrissat B."/>
            <person name="Kuo A."/>
            <person name="Liang C."/>
            <person name="Lipzen A."/>
            <person name="Lutzoni F."/>
            <person name="Magnuson J."/>
            <person name="Mondo S."/>
            <person name="Nolan M."/>
            <person name="Ohm R."/>
            <person name="Pangilinan J."/>
            <person name="Park H.-J."/>
            <person name="Ramirez L."/>
            <person name="Alfaro M."/>
            <person name="Sun H."/>
            <person name="Tritt A."/>
            <person name="Yoshinaga Y."/>
            <person name="Zwiers L.-H."/>
            <person name="Turgeon B."/>
            <person name="Goodwin S."/>
            <person name="Spatafora J."/>
            <person name="Crous P."/>
            <person name="Grigoriev I."/>
        </authorList>
    </citation>
    <scope>NUCLEOTIDE SEQUENCE</scope>
    <source>
        <strain evidence="7">CBS 480.64</strain>
    </source>
</reference>
<dbReference type="PANTHER" id="PTHR11474:SF32">
    <property type="entry name" value="TYROSINASE"/>
    <property type="match status" value="1"/>
</dbReference>
<dbReference type="Gene3D" id="2.60.310.20">
    <property type="match status" value="1"/>
</dbReference>
<sequence length="595" mass="65220">MRLAALAAFVHATVLPRQLEPRQNSYVAVKGIVETGTKPRLEIRELEQNADQWNIYLLGLARFQAVDQSEKLSYYQISGLHGRPYIPWDGAEPPAGVSDPGYCRHVSNLFLPWHRPYLALFEQTLYSHIIDAVNSFPAGPQRQKYAAAAVNWRLPYWDWAKAPASGQSVLPSSLTRETVQVTTPNGTQTIHNPLFSYKFHPVRPDDFAYNPFSQWTETYRYPTVWGPGASSQNNLVAQTLDNSRSSFQDRLYNLFTNYNNFTKFSTEAWIDADASNADSLESLHDAIHGITGNSGHMTYLDYSAFDPIFWLHHANIDRLFAMYQAVYPSTYVEPMAQLEQTFATTQGQVMDVNSPLSPFHNSNTSNTYWTSSDVRTISTFGYTYNDLGDGSAASVKKTINSLYGSSSAGTSSGATRFVNLAASSSSATNTDEEGQLYEYLATVSSRKFSLNGSYGIYLFIGDVPNSPSAWALSPNLVGTHAVFAALNSASSDRRAMNPIDVSGTIPLTSKLLDKKHAGELQNMTTEAVTAYLRGNLNWGVAMFDGTEVPPNGAANVTVRVVGAKVQPATASDSFPSWGGFVELGNVTVGKPGGGN</sequence>
<name>A0A6A7BQY5_9PEZI</name>
<evidence type="ECO:0000259" key="5">
    <source>
        <dbReference type="PROSITE" id="PS00497"/>
    </source>
</evidence>
<comment type="cofactor">
    <cofactor evidence="1">
        <name>Cu(2+)</name>
        <dbReference type="ChEBI" id="CHEBI:29036"/>
    </cofactor>
</comment>
<evidence type="ECO:0000256" key="1">
    <source>
        <dbReference type="ARBA" id="ARBA00001973"/>
    </source>
</evidence>
<dbReference type="PANTHER" id="PTHR11474">
    <property type="entry name" value="TYROSINASE FAMILY MEMBER"/>
    <property type="match status" value="1"/>
</dbReference>
<evidence type="ECO:0000256" key="2">
    <source>
        <dbReference type="ARBA" id="ARBA00022723"/>
    </source>
</evidence>
<evidence type="ECO:0000259" key="6">
    <source>
        <dbReference type="PROSITE" id="PS00498"/>
    </source>
</evidence>
<keyword evidence="3" id="KW-0560">Oxidoreductase</keyword>
<accession>A0A6A7BQY5</accession>
<keyword evidence="4" id="KW-0503">Monooxygenase</keyword>
<evidence type="ECO:0000313" key="7">
    <source>
        <dbReference type="EMBL" id="KAF2857624.1"/>
    </source>
</evidence>
<dbReference type="SUPFAM" id="SSF48056">
    <property type="entry name" value="Di-copper centre-containing domain"/>
    <property type="match status" value="1"/>
</dbReference>
<dbReference type="EMBL" id="MU006034">
    <property type="protein sequence ID" value="KAF2857624.1"/>
    <property type="molecule type" value="Genomic_DNA"/>
</dbReference>
<dbReference type="InterPro" id="IPR041640">
    <property type="entry name" value="Tyrosinase_C"/>
</dbReference>
<dbReference type="PRINTS" id="PR00092">
    <property type="entry name" value="TYROSINASE"/>
</dbReference>
<evidence type="ECO:0000313" key="8">
    <source>
        <dbReference type="Proteomes" id="UP000799421"/>
    </source>
</evidence>
<dbReference type="PROSITE" id="PS00497">
    <property type="entry name" value="TYROSINASE_1"/>
    <property type="match status" value="1"/>
</dbReference>
<dbReference type="PROSITE" id="PS00498">
    <property type="entry name" value="TYROSINASE_2"/>
    <property type="match status" value="1"/>
</dbReference>
<feature type="domain" description="Tyrosinase copper-binding" evidence="5">
    <location>
        <begin position="105"/>
        <end position="122"/>
    </location>
</feature>
<evidence type="ECO:0000256" key="4">
    <source>
        <dbReference type="ARBA" id="ARBA00023033"/>
    </source>
</evidence>
<proteinExistence type="predicted"/>
<dbReference type="Proteomes" id="UP000799421">
    <property type="component" value="Unassembled WGS sequence"/>
</dbReference>
<dbReference type="InterPro" id="IPR002227">
    <property type="entry name" value="Tyrosinase_Cu-bd"/>
</dbReference>
<dbReference type="Pfam" id="PF00264">
    <property type="entry name" value="Tyrosinase"/>
    <property type="match status" value="1"/>
</dbReference>
<dbReference type="GO" id="GO:0004497">
    <property type="term" value="F:monooxygenase activity"/>
    <property type="evidence" value="ECO:0007669"/>
    <property type="project" value="UniProtKB-KW"/>
</dbReference>
<dbReference type="Gene3D" id="1.10.1280.10">
    <property type="entry name" value="Di-copper center containing domain from catechol oxidase"/>
    <property type="match status" value="1"/>
</dbReference>
<keyword evidence="8" id="KW-1185">Reference proteome</keyword>